<dbReference type="AlphaFoldDB" id="A0A819SRW7"/>
<evidence type="ECO:0000313" key="2">
    <source>
        <dbReference type="EMBL" id="CAF4064363.1"/>
    </source>
</evidence>
<name>A0A819SRW7_9BILA</name>
<dbReference type="Proteomes" id="UP000663887">
    <property type="component" value="Unassembled WGS sequence"/>
</dbReference>
<evidence type="ECO:0000313" key="3">
    <source>
        <dbReference type="Proteomes" id="UP000663842"/>
    </source>
</evidence>
<organism evidence="2 3">
    <name type="scientific">Rotaria magnacalcarata</name>
    <dbReference type="NCBI Taxonomy" id="392030"/>
    <lineage>
        <taxon>Eukaryota</taxon>
        <taxon>Metazoa</taxon>
        <taxon>Spiralia</taxon>
        <taxon>Gnathifera</taxon>
        <taxon>Rotifera</taxon>
        <taxon>Eurotatoria</taxon>
        <taxon>Bdelloidea</taxon>
        <taxon>Philodinida</taxon>
        <taxon>Philodinidae</taxon>
        <taxon>Rotaria</taxon>
    </lineage>
</organism>
<reference evidence="2" key="1">
    <citation type="submission" date="2021-02" db="EMBL/GenBank/DDBJ databases">
        <authorList>
            <person name="Nowell W R."/>
        </authorList>
    </citation>
    <scope>NUCLEOTIDE SEQUENCE</scope>
</reference>
<dbReference type="EMBL" id="CAJOBF010002929">
    <property type="protein sequence ID" value="CAF4064363.1"/>
    <property type="molecule type" value="Genomic_DNA"/>
</dbReference>
<sequence>MLSGIFKALLKAVTNCKTKDESQPSKEPLRLRKAIRTALAVRKFQNFESDKCKRSIECELDKTVAINELKRFYKQDKLFHLEESKKFPYYIRKVTITFDELRHVHKNLLNQFSKYLKDLNGNVNEQVQYFLCLSL</sequence>
<dbReference type="Proteomes" id="UP000663842">
    <property type="component" value="Unassembled WGS sequence"/>
</dbReference>
<proteinExistence type="predicted"/>
<comment type="caution">
    <text evidence="2">The sequence shown here is derived from an EMBL/GenBank/DDBJ whole genome shotgun (WGS) entry which is preliminary data.</text>
</comment>
<protein>
    <submittedName>
        <fullName evidence="2">Uncharacterized protein</fullName>
    </submittedName>
</protein>
<evidence type="ECO:0000313" key="1">
    <source>
        <dbReference type="EMBL" id="CAF2089043.1"/>
    </source>
</evidence>
<gene>
    <name evidence="2" type="ORF">UXM345_LOCUS20032</name>
    <name evidence="1" type="ORF">XDN619_LOCUS16241</name>
</gene>
<accession>A0A819SRW7</accession>
<dbReference type="EMBL" id="CAJNRG010006803">
    <property type="protein sequence ID" value="CAF2089043.1"/>
    <property type="molecule type" value="Genomic_DNA"/>
</dbReference>